<feature type="domain" description="Uroporphyrinogen decarboxylase (URO-D)" evidence="1">
    <location>
        <begin position="88"/>
        <end position="281"/>
    </location>
</feature>
<dbReference type="PANTHER" id="PTHR47099">
    <property type="entry name" value="METHYLCOBAMIDE:COM METHYLTRANSFERASE MTBA"/>
    <property type="match status" value="1"/>
</dbReference>
<protein>
    <recommendedName>
        <fullName evidence="1">Uroporphyrinogen decarboxylase (URO-D) domain-containing protein</fullName>
    </recommendedName>
</protein>
<dbReference type="PANTHER" id="PTHR47099:SF1">
    <property type="entry name" value="METHYLCOBAMIDE:COM METHYLTRANSFERASE MTBA"/>
    <property type="match status" value="1"/>
</dbReference>
<dbReference type="RefSeq" id="WP_228880700.1">
    <property type="nucleotide sequence ID" value="NZ_CABIIK010000024.1"/>
</dbReference>
<name>A0ABY6HHV2_9FIRM</name>
<evidence type="ECO:0000259" key="1">
    <source>
        <dbReference type="Pfam" id="PF01208"/>
    </source>
</evidence>
<dbReference type="Gene3D" id="3.20.20.210">
    <property type="match status" value="1"/>
</dbReference>
<proteinExistence type="predicted"/>
<dbReference type="SUPFAM" id="SSF51726">
    <property type="entry name" value="UROD/MetE-like"/>
    <property type="match status" value="1"/>
</dbReference>
<dbReference type="Proteomes" id="UP001163550">
    <property type="component" value="Chromosome"/>
</dbReference>
<dbReference type="Pfam" id="PF01208">
    <property type="entry name" value="URO-D"/>
    <property type="match status" value="1"/>
</dbReference>
<organism evidence="2 3">
    <name type="scientific">Acetobacterium wieringae</name>
    <dbReference type="NCBI Taxonomy" id="52694"/>
    <lineage>
        <taxon>Bacteria</taxon>
        <taxon>Bacillati</taxon>
        <taxon>Bacillota</taxon>
        <taxon>Clostridia</taxon>
        <taxon>Eubacteriales</taxon>
        <taxon>Eubacteriaceae</taxon>
        <taxon>Acetobacterium</taxon>
    </lineage>
</organism>
<dbReference type="EMBL" id="CP087994">
    <property type="protein sequence ID" value="UYO64116.1"/>
    <property type="molecule type" value="Genomic_DNA"/>
</dbReference>
<dbReference type="InterPro" id="IPR038071">
    <property type="entry name" value="UROD/MetE-like_sf"/>
</dbReference>
<evidence type="ECO:0000313" key="3">
    <source>
        <dbReference type="Proteomes" id="UP001163550"/>
    </source>
</evidence>
<evidence type="ECO:0000313" key="2">
    <source>
        <dbReference type="EMBL" id="UYO64116.1"/>
    </source>
</evidence>
<keyword evidence="3" id="KW-1185">Reference proteome</keyword>
<reference evidence="2" key="1">
    <citation type="submission" date="2021-11" db="EMBL/GenBank/DDBJ databases">
        <title>Isoprene-degrading acetogen.</title>
        <authorList>
            <person name="Yang Y."/>
            <person name="Jin H."/>
            <person name="Yan J."/>
        </authorList>
    </citation>
    <scope>NUCLEOTIDE SEQUENCE</scope>
    <source>
        <strain evidence="2">Berkeley</strain>
    </source>
</reference>
<gene>
    <name evidence="2" type="ORF">LNN31_06800</name>
</gene>
<dbReference type="InterPro" id="IPR052024">
    <property type="entry name" value="Methanogen_methyltrans"/>
</dbReference>
<dbReference type="InterPro" id="IPR000257">
    <property type="entry name" value="Uroporphyrinogen_deCOase"/>
</dbReference>
<accession>A0ABY6HHV2</accession>
<sequence>MTERENMELIFQHKQPDWIPHLGNDTYGIRDYIVERPIMTTGDDAWGCHWISCPTALNITHPDTSDLKFEDLDNWREKINIPDLDKVDFTPMIEEAKAFTDRERKMTQYVSLNGIFERTHILMGFENALCACMEEPEKFGEMLKAITEHKIRLYKKVFEIAQPDILVYHDDMATQASQFLATDFYKEYLFPQYKRIVDAAREMGYKYVIHHSCGRIEKLIPDWLSCGFDGWDSVMPCNDLVQVKKEFGDKIVFMPGLDTQGVLGKVGSSRQEIEKMVVRWMNMLACDGTGLIIDATVAYSLNPANEAVCLEFIEKHGKPFMDAKKAGIEYVPELEV</sequence>